<feature type="domain" description="UspA" evidence="2">
    <location>
        <begin position="1"/>
        <end position="132"/>
    </location>
</feature>
<dbReference type="PRINTS" id="PR01438">
    <property type="entry name" value="UNVRSLSTRESS"/>
</dbReference>
<dbReference type="Gene3D" id="3.40.50.620">
    <property type="entry name" value="HUPs"/>
    <property type="match status" value="1"/>
</dbReference>
<proteinExistence type="inferred from homology"/>
<comment type="caution">
    <text evidence="3">The sequence shown here is derived from an EMBL/GenBank/DDBJ whole genome shotgun (WGS) entry which is preliminary data.</text>
</comment>
<gene>
    <name evidence="3" type="ORF">GS429_18775</name>
</gene>
<dbReference type="Proteomes" id="UP000434101">
    <property type="component" value="Unassembled WGS sequence"/>
</dbReference>
<keyword evidence="4" id="KW-1185">Reference proteome</keyword>
<sequence>MYDTILVATDGSQPANRAVDHAMNLASTFDAPLHAIYVVDTRRYGDSVLGDSAAATEELESRGRELLEDIQQRADIDVTIEIRHGRPHQEISEYAETIDTDLVVLGNRGLGSGGEIGSNAERVVRNVDRPVITA</sequence>
<dbReference type="PANTHER" id="PTHR46268">
    <property type="entry name" value="STRESS RESPONSE PROTEIN NHAX"/>
    <property type="match status" value="1"/>
</dbReference>
<dbReference type="AlphaFoldDB" id="A0A6B0VQI5"/>
<reference evidence="3 4" key="1">
    <citation type="submission" date="2020-01" db="EMBL/GenBank/DDBJ databases">
        <title>Natronorubrum sp. JWXQ-INN 674 isolated from Inner Mongolia Autonomous Region of China.</title>
        <authorList>
            <person name="Xue Q."/>
        </authorList>
    </citation>
    <scope>NUCLEOTIDE SEQUENCE [LARGE SCALE GENOMIC DNA]</scope>
    <source>
        <strain evidence="3 4">JWXQ-INN-674</strain>
    </source>
</reference>
<dbReference type="CDD" id="cd00293">
    <property type="entry name" value="USP-like"/>
    <property type="match status" value="1"/>
</dbReference>
<name>A0A6B0VQI5_9EURY</name>
<dbReference type="RefSeq" id="WP_160067028.1">
    <property type="nucleotide sequence ID" value="NZ_WUYX01000069.1"/>
</dbReference>
<protein>
    <submittedName>
        <fullName evidence="3">Universal stress protein</fullName>
    </submittedName>
</protein>
<dbReference type="PANTHER" id="PTHR46268:SF6">
    <property type="entry name" value="UNIVERSAL STRESS PROTEIN UP12"/>
    <property type="match status" value="1"/>
</dbReference>
<evidence type="ECO:0000256" key="1">
    <source>
        <dbReference type="ARBA" id="ARBA00008791"/>
    </source>
</evidence>
<accession>A0A6B0VQI5</accession>
<dbReference type="EMBL" id="WUYX01000069">
    <property type="protein sequence ID" value="MXV64071.1"/>
    <property type="molecule type" value="Genomic_DNA"/>
</dbReference>
<dbReference type="OrthoDB" id="105697at2157"/>
<evidence type="ECO:0000313" key="4">
    <source>
        <dbReference type="Proteomes" id="UP000434101"/>
    </source>
</evidence>
<evidence type="ECO:0000313" key="3">
    <source>
        <dbReference type="EMBL" id="MXV64071.1"/>
    </source>
</evidence>
<dbReference type="InterPro" id="IPR006015">
    <property type="entry name" value="Universal_stress_UspA"/>
</dbReference>
<dbReference type="SUPFAM" id="SSF52402">
    <property type="entry name" value="Adenine nucleotide alpha hydrolases-like"/>
    <property type="match status" value="1"/>
</dbReference>
<comment type="similarity">
    <text evidence="1">Belongs to the universal stress protein A family.</text>
</comment>
<dbReference type="InterPro" id="IPR006016">
    <property type="entry name" value="UspA"/>
</dbReference>
<dbReference type="Pfam" id="PF00582">
    <property type="entry name" value="Usp"/>
    <property type="match status" value="1"/>
</dbReference>
<organism evidence="3 4">
    <name type="scientific">Natronorubrum halalkaliphilum</name>
    <dbReference type="NCBI Taxonomy" id="2691917"/>
    <lineage>
        <taxon>Archaea</taxon>
        <taxon>Methanobacteriati</taxon>
        <taxon>Methanobacteriota</taxon>
        <taxon>Stenosarchaea group</taxon>
        <taxon>Halobacteria</taxon>
        <taxon>Halobacteriales</taxon>
        <taxon>Natrialbaceae</taxon>
        <taxon>Natronorubrum</taxon>
    </lineage>
</organism>
<dbReference type="InterPro" id="IPR014729">
    <property type="entry name" value="Rossmann-like_a/b/a_fold"/>
</dbReference>
<evidence type="ECO:0000259" key="2">
    <source>
        <dbReference type="Pfam" id="PF00582"/>
    </source>
</evidence>